<accession>A0A7J8F9L2</accession>
<dbReference type="InParanoid" id="A0A7J8F9L2"/>
<comment type="subcellular location">
    <subcellularLocation>
        <location evidence="1">Virion</location>
    </subcellularLocation>
</comment>
<dbReference type="Pfam" id="PF00517">
    <property type="entry name" value="GP41"/>
    <property type="match status" value="1"/>
</dbReference>
<dbReference type="GO" id="GO:0019064">
    <property type="term" value="P:fusion of virus membrane with host plasma membrane"/>
    <property type="evidence" value="ECO:0007669"/>
    <property type="project" value="InterPro"/>
</dbReference>
<dbReference type="Proteomes" id="UP000550707">
    <property type="component" value="Unassembled WGS sequence"/>
</dbReference>
<dbReference type="SUPFAM" id="SSF58069">
    <property type="entry name" value="Virus ectodomain"/>
    <property type="match status" value="1"/>
</dbReference>
<evidence type="ECO:0000259" key="3">
    <source>
        <dbReference type="Pfam" id="PF00517"/>
    </source>
</evidence>
<evidence type="ECO:0000256" key="2">
    <source>
        <dbReference type="SAM" id="Phobius"/>
    </source>
</evidence>
<feature type="transmembrane region" description="Helical" evidence="2">
    <location>
        <begin position="32"/>
        <end position="57"/>
    </location>
</feature>
<dbReference type="EMBL" id="JACASF010000012">
    <property type="protein sequence ID" value="KAF6444261.1"/>
    <property type="molecule type" value="Genomic_DNA"/>
</dbReference>
<dbReference type="PANTHER" id="PTHR34313:SF2">
    <property type="entry name" value="ENDOGENOUS RETROVIRUS GROUP K MEMBER 21 ENV POLYPROTEIN-LIKE"/>
    <property type="match status" value="1"/>
</dbReference>
<dbReference type="PANTHER" id="PTHR34313">
    <property type="entry name" value="ENDOGENOUS RETROVIRUS GROUP K MEMBER 113 ENV POLYPROTEIN-RELATED"/>
    <property type="match status" value="1"/>
</dbReference>
<reference evidence="4 5" key="1">
    <citation type="journal article" date="2020" name="Nature">
        <title>Six reference-quality genomes reveal evolution of bat adaptations.</title>
        <authorList>
            <person name="Jebb D."/>
            <person name="Huang Z."/>
            <person name="Pippel M."/>
            <person name="Hughes G.M."/>
            <person name="Lavrichenko K."/>
            <person name="Devanna P."/>
            <person name="Winkler S."/>
            <person name="Jermiin L.S."/>
            <person name="Skirmuntt E.C."/>
            <person name="Katzourakis A."/>
            <person name="Burkitt-Gray L."/>
            <person name="Ray D.A."/>
            <person name="Sullivan K.A.M."/>
            <person name="Roscito J.G."/>
            <person name="Kirilenko B.M."/>
            <person name="Davalos L.M."/>
            <person name="Corthals A.P."/>
            <person name="Power M.L."/>
            <person name="Jones G."/>
            <person name="Ransome R.D."/>
            <person name="Dechmann D.K.N."/>
            <person name="Locatelli A.G."/>
            <person name="Puechmaille S.J."/>
            <person name="Fedrigo O."/>
            <person name="Jarvis E.D."/>
            <person name="Hiller M."/>
            <person name="Vernes S.C."/>
            <person name="Myers E.W."/>
            <person name="Teeling E.C."/>
        </authorList>
    </citation>
    <scope>NUCLEOTIDE SEQUENCE [LARGE SCALE GENOMIC DNA]</scope>
    <source>
        <strain evidence="4">MMolMol1</strain>
        <tissue evidence="4">Muscle</tissue>
    </source>
</reference>
<dbReference type="GO" id="GO:0005198">
    <property type="term" value="F:structural molecule activity"/>
    <property type="evidence" value="ECO:0007669"/>
    <property type="project" value="InterPro"/>
</dbReference>
<proteinExistence type="predicted"/>
<keyword evidence="5" id="KW-1185">Reference proteome</keyword>
<protein>
    <recommendedName>
        <fullName evidence="3">Retroviral envelope protein GP41-like domain-containing protein</fullName>
    </recommendedName>
</protein>
<organism evidence="4 5">
    <name type="scientific">Molossus molossus</name>
    <name type="common">Pallas' mastiff bat</name>
    <name type="synonym">Vespertilio molossus</name>
    <dbReference type="NCBI Taxonomy" id="27622"/>
    <lineage>
        <taxon>Eukaryota</taxon>
        <taxon>Metazoa</taxon>
        <taxon>Chordata</taxon>
        <taxon>Craniata</taxon>
        <taxon>Vertebrata</taxon>
        <taxon>Euteleostomi</taxon>
        <taxon>Mammalia</taxon>
        <taxon>Eutheria</taxon>
        <taxon>Laurasiatheria</taxon>
        <taxon>Chiroptera</taxon>
        <taxon>Yangochiroptera</taxon>
        <taxon>Molossidae</taxon>
        <taxon>Molossus</taxon>
    </lineage>
</organism>
<evidence type="ECO:0000313" key="5">
    <source>
        <dbReference type="Proteomes" id="UP000550707"/>
    </source>
</evidence>
<dbReference type="InterPro" id="IPR051255">
    <property type="entry name" value="Retroviral_env_glycoprotein"/>
</dbReference>
<dbReference type="AlphaFoldDB" id="A0A7J8F9L2"/>
<sequence>MLPVNISEPWYSEKGLQVLEEIEKGLSRPRRFIGLLIAGIAALVTIIATAATAAVALSQSIQTRHYVNELSKNVTTALCTQEDIDRKLAEKVNALFDMIQYIGQELVAVKIRMQLQCHAKYHWICISPKQYNDSQIAWEKIQSHLQGIWHDANESINILQLHQEIQAEGVLRITKVRPTY</sequence>
<keyword evidence="2" id="KW-0472">Membrane</keyword>
<comment type="caution">
    <text evidence="4">The sequence shown here is derived from an EMBL/GenBank/DDBJ whole genome shotgun (WGS) entry which is preliminary data.</text>
</comment>
<gene>
    <name evidence="4" type="ORF">HJG59_008561</name>
</gene>
<name>A0A7J8F9L2_MOLMO</name>
<evidence type="ECO:0000313" key="4">
    <source>
        <dbReference type="EMBL" id="KAF6444261.1"/>
    </source>
</evidence>
<keyword evidence="2" id="KW-1133">Transmembrane helix</keyword>
<feature type="domain" description="Retroviral envelope protein GP41-like" evidence="3">
    <location>
        <begin position="52"/>
        <end position="166"/>
    </location>
</feature>
<dbReference type="InterPro" id="IPR000328">
    <property type="entry name" value="GP41-like"/>
</dbReference>
<evidence type="ECO:0000256" key="1">
    <source>
        <dbReference type="ARBA" id="ARBA00004328"/>
    </source>
</evidence>
<keyword evidence="2" id="KW-0812">Transmembrane</keyword>